<protein>
    <submittedName>
        <fullName evidence="1">Uncharacterized protein</fullName>
    </submittedName>
</protein>
<evidence type="ECO:0000313" key="1">
    <source>
        <dbReference type="EMBL" id="PSL33470.1"/>
    </source>
</evidence>
<name>A0A2P8GHR0_9BACT</name>
<dbReference type="EMBL" id="PYGK01000003">
    <property type="protein sequence ID" value="PSL33470.1"/>
    <property type="molecule type" value="Genomic_DNA"/>
</dbReference>
<dbReference type="RefSeq" id="WP_106601771.1">
    <property type="nucleotide sequence ID" value="NZ_PYGK01000003.1"/>
</dbReference>
<organism evidence="1 2">
    <name type="scientific">Chitinophaga ginsengisoli</name>
    <dbReference type="NCBI Taxonomy" id="363837"/>
    <lineage>
        <taxon>Bacteria</taxon>
        <taxon>Pseudomonadati</taxon>
        <taxon>Bacteroidota</taxon>
        <taxon>Chitinophagia</taxon>
        <taxon>Chitinophagales</taxon>
        <taxon>Chitinophagaceae</taxon>
        <taxon>Chitinophaga</taxon>
    </lineage>
</organism>
<comment type="caution">
    <text evidence="1">The sequence shown here is derived from an EMBL/GenBank/DDBJ whole genome shotgun (WGS) entry which is preliminary data.</text>
</comment>
<dbReference type="Proteomes" id="UP000240978">
    <property type="component" value="Unassembled WGS sequence"/>
</dbReference>
<dbReference type="AlphaFoldDB" id="A0A2P8GHR0"/>
<proteinExistence type="predicted"/>
<keyword evidence="2" id="KW-1185">Reference proteome</keyword>
<gene>
    <name evidence="1" type="ORF">CLV42_103453</name>
</gene>
<accession>A0A2P8GHR0</accession>
<evidence type="ECO:0000313" key="2">
    <source>
        <dbReference type="Proteomes" id="UP000240978"/>
    </source>
</evidence>
<sequence length="59" mass="6651">MENKKKNIDELSEKVLQGITKALKKLAEKSAASNKELVIGDKYGNVKRVPAKELLHKFK</sequence>
<reference evidence="1 2" key="1">
    <citation type="submission" date="2018-03" db="EMBL/GenBank/DDBJ databases">
        <title>Genomic Encyclopedia of Archaeal and Bacterial Type Strains, Phase II (KMG-II): from individual species to whole genera.</title>
        <authorList>
            <person name="Goeker M."/>
        </authorList>
    </citation>
    <scope>NUCLEOTIDE SEQUENCE [LARGE SCALE GENOMIC DNA]</scope>
    <source>
        <strain evidence="1 2">DSM 18107</strain>
    </source>
</reference>